<organism evidence="1 2">
    <name type="scientific">Treponema bryantii</name>
    <dbReference type="NCBI Taxonomy" id="163"/>
    <lineage>
        <taxon>Bacteria</taxon>
        <taxon>Pseudomonadati</taxon>
        <taxon>Spirochaetota</taxon>
        <taxon>Spirochaetia</taxon>
        <taxon>Spirochaetales</taxon>
        <taxon>Treponemataceae</taxon>
        <taxon>Treponema</taxon>
    </lineage>
</organism>
<dbReference type="EMBL" id="FORI01000008">
    <property type="protein sequence ID" value="SFI94007.1"/>
    <property type="molecule type" value="Genomic_DNA"/>
</dbReference>
<protein>
    <submittedName>
        <fullName evidence="1">Uncharacterized protein</fullName>
    </submittedName>
</protein>
<reference evidence="2" key="1">
    <citation type="submission" date="2016-10" db="EMBL/GenBank/DDBJ databases">
        <authorList>
            <person name="Varghese N."/>
            <person name="Submissions S."/>
        </authorList>
    </citation>
    <scope>NUCLEOTIDE SEQUENCE [LARGE SCALE GENOMIC DNA]</scope>
    <source>
        <strain evidence="2">XBD1002</strain>
    </source>
</reference>
<evidence type="ECO:0000313" key="1">
    <source>
        <dbReference type="EMBL" id="SFI94007.1"/>
    </source>
</evidence>
<sequence>MDFNAANINSTAGAARAGAVSKTRPATAHKILTEGSSVPVRVTRGLGGGRYEGFVAGVKVSFTSERALKAGDTFSAVVNGRDGKIILTPQTQTDAVLQNLDFQMNEMTSVHLASLLQSAGLSADSLSSSILQMFTQTGIKIDAQLMSRIRSLALRFGGKEKSAAEILVMLAEKGLSADEEEIKQLLLQLAGELSWQEADPDSAANQKNHEKLINRLNGKDGAWYLLPFELVQYEGGIASADGLKSVLGGGNLRLLFDSGKMLKLMNLDCIYRNKRYVFSLDYEGGKCRNVRFNTEDGRDSENQIVEKLKRLFLTAYMPVPAILYAPLCDIEGNASGLESIYTFGGVV</sequence>
<dbReference type="AlphaFoldDB" id="A0A1I3MAM7"/>
<gene>
    <name evidence="1" type="ORF">SAMN04487775_108156</name>
</gene>
<proteinExistence type="predicted"/>
<accession>A0A1I3MAM7</accession>
<dbReference type="RefSeq" id="WP_074932787.1">
    <property type="nucleotide sequence ID" value="NZ_FORI01000008.1"/>
</dbReference>
<name>A0A1I3MAM7_9SPIR</name>
<dbReference type="Proteomes" id="UP000182737">
    <property type="component" value="Unassembled WGS sequence"/>
</dbReference>
<evidence type="ECO:0000313" key="2">
    <source>
        <dbReference type="Proteomes" id="UP000182737"/>
    </source>
</evidence>
<keyword evidence="2" id="KW-1185">Reference proteome</keyword>
<dbReference type="OrthoDB" id="357817at2"/>